<proteinExistence type="predicted"/>
<dbReference type="AlphaFoldDB" id="A0A286EDV6"/>
<organism evidence="1 2">
    <name type="scientific">Alysiella filiformis DSM 16848</name>
    <dbReference type="NCBI Taxonomy" id="1120981"/>
    <lineage>
        <taxon>Bacteria</taxon>
        <taxon>Pseudomonadati</taxon>
        <taxon>Pseudomonadota</taxon>
        <taxon>Betaproteobacteria</taxon>
        <taxon>Neisseriales</taxon>
        <taxon>Neisseriaceae</taxon>
        <taxon>Alysiella</taxon>
    </lineage>
</organism>
<evidence type="ECO:0000313" key="1">
    <source>
        <dbReference type="EMBL" id="SOD69049.1"/>
    </source>
</evidence>
<keyword evidence="2" id="KW-1185">Reference proteome</keyword>
<evidence type="ECO:0000313" key="2">
    <source>
        <dbReference type="Proteomes" id="UP000219669"/>
    </source>
</evidence>
<dbReference type="Proteomes" id="UP000219669">
    <property type="component" value="Unassembled WGS sequence"/>
</dbReference>
<sequence length="55" mass="6703">MFAYVQTRDYHKSPLIFMKFLIQSSHYPKISRLNFKMQPTYCLPTHKRINVLTIR</sequence>
<name>A0A286EDV6_9NEIS</name>
<reference evidence="1 2" key="1">
    <citation type="submission" date="2017-09" db="EMBL/GenBank/DDBJ databases">
        <authorList>
            <person name="Ehlers B."/>
            <person name="Leendertz F.H."/>
        </authorList>
    </citation>
    <scope>NUCLEOTIDE SEQUENCE [LARGE SCALE GENOMIC DNA]</scope>
    <source>
        <strain evidence="1 2">DSM 16848</strain>
    </source>
</reference>
<gene>
    <name evidence="1" type="ORF">SAMN02746062_01503</name>
</gene>
<protein>
    <submittedName>
        <fullName evidence="1">Uncharacterized protein</fullName>
    </submittedName>
</protein>
<accession>A0A286EDV6</accession>
<dbReference type="EMBL" id="OCNF01000012">
    <property type="protein sequence ID" value="SOD69049.1"/>
    <property type="molecule type" value="Genomic_DNA"/>
</dbReference>